<comment type="function">
    <text evidence="7">Self-assembles to form an icosahedral capsid.</text>
</comment>
<dbReference type="KEGG" id="vg:37616624"/>
<evidence type="ECO:0000256" key="1">
    <source>
        <dbReference type="ARBA" id="ARBA00004328"/>
    </source>
</evidence>
<evidence type="ECO:0000256" key="8">
    <source>
        <dbReference type="SAM" id="MobiDB-lite"/>
    </source>
</evidence>
<evidence type="ECO:0000313" key="10">
    <source>
        <dbReference type="Proteomes" id="UP000232833"/>
    </source>
</evidence>
<dbReference type="GO" id="GO:0039615">
    <property type="term" value="C:T=1 icosahedral viral capsid"/>
    <property type="evidence" value="ECO:0007669"/>
    <property type="project" value="UniProtKB-UniRule"/>
</dbReference>
<dbReference type="EMBL" id="AB060594">
    <property type="protein sequence ID" value="BAB69908.1"/>
    <property type="molecule type" value="Genomic_DNA"/>
</dbReference>
<proteinExistence type="inferred from homology"/>
<evidence type="ECO:0000256" key="5">
    <source>
        <dbReference type="ARBA" id="ARBA00022561"/>
    </source>
</evidence>
<protein>
    <recommendedName>
        <fullName evidence="3 7">Capsid protein</fullName>
    </recommendedName>
</protein>
<feature type="region of interest" description="Disordered" evidence="8">
    <location>
        <begin position="672"/>
        <end position="702"/>
    </location>
</feature>
<dbReference type="Proteomes" id="UP000232833">
    <property type="component" value="Segment"/>
</dbReference>
<dbReference type="GeneID" id="37616624"/>
<name>Q91CZ6_9VIRU</name>
<evidence type="ECO:0000256" key="7">
    <source>
        <dbReference type="RuleBase" id="RU361230"/>
    </source>
</evidence>
<keyword evidence="5 7" id="KW-0167">Capsid protein</keyword>
<keyword evidence="6 7" id="KW-0946">Virion</keyword>
<reference evidence="9 10" key="1">
    <citation type="journal article" date="2001" name="Virology">
        <title>Heterogeneous distribution of TT virus of distinct genotypes in multiple tissues from infected humans.</title>
        <authorList>
            <person name="Okamoto H."/>
            <person name="Nishizawa T."/>
            <person name="Takahashi M."/>
            <person name="Asabe S."/>
            <person name="Tsuda F."/>
            <person name="Yoshikawa A."/>
        </authorList>
    </citation>
    <scope>NUCLEOTIDE SEQUENCE [LARGE SCALE GENOMIC DNA]</scope>
</reference>
<evidence type="ECO:0000256" key="6">
    <source>
        <dbReference type="ARBA" id="ARBA00022844"/>
    </source>
</evidence>
<comment type="subcellular location">
    <subcellularLocation>
        <location evidence="1 7">Virion</location>
    </subcellularLocation>
</comment>
<organism evidence="9 10">
    <name type="scientific">Torque teno virus 20</name>
    <dbReference type="NCBI Taxonomy" id="687359"/>
    <lineage>
        <taxon>Viruses</taxon>
        <taxon>Monodnaviria</taxon>
        <taxon>Shotokuvirae</taxon>
        <taxon>Commensaviricota</taxon>
        <taxon>Cardeaviricetes</taxon>
        <taxon>Sanitavirales</taxon>
        <taxon>Anelloviridae</taxon>
        <taxon>Alphatorquevirus</taxon>
        <taxon>Alphatorquevirus homin20</taxon>
    </lineage>
</organism>
<comment type="similarity">
    <text evidence="2 7">Belongs to the anelloviridae capsid protein family.</text>
</comment>
<accession>Q91CZ6</accession>
<evidence type="ECO:0000256" key="3">
    <source>
        <dbReference type="ARBA" id="ARBA00018091"/>
    </source>
</evidence>
<dbReference type="RefSeq" id="YP_009505721.1">
    <property type="nucleotide sequence ID" value="NC_038340.1"/>
</dbReference>
<evidence type="ECO:0000256" key="4">
    <source>
        <dbReference type="ARBA" id="ARBA00022431"/>
    </source>
</evidence>
<sequence length="750" mass="89047">MAYWWRRRRWPWRRRWRRRGRRRRVPRRRYRRPVRRYRKRYTVRRRRRRGRRGRPRRRLYRRRYTLRRKRKRLIIKQWQPNNIRKCRITGMLPMVICGHGMSANNYAIRSDDTETMKFSFGGGFSTTTFTLKVLYDQHLRGMNKWSTSNDILDLARYLGCDFYFYRDKHTDYIVQYDTAAPFTIDKDSSANYHPGVLIKARKKVLVPSYDTHPKGRAKIKIHIEPPKMFVDKWYAQHDLCDVELVSFVVSLASFQHPFCRPQTDNPCVTFQVLQNFYNKCIGTSVNLSDSTFDSIFRDYLYKIGSFYQQVLVPSYIKRITHNPDGSTGGTLSTLTAYNEWVTGTGPNKFIPGNTSVHYNFCTYNPKYDNLKALRSYYFHWETVQSVATSNFNAQHVPITSTMPTKDYWEYRIGMFSPTFLSPYRTSPIENWPMAYRDISYNPLNDKVVGNKLWLQSIVKADTQFHIPSCTYVLEDKPLWAACFGYRDFIKSVKEKQDPDFEYIVCVICPYTIPPLFDDKNPLMGYVFYDTNFGNGKWLDGSGLVPVEMQSRWRPYLAFQTKVMTDIAMSGPFSYPDELKNTTINAKYKFRFKWGGNMIYQQTIKNPCTDGQDPHSYRHPRDVQVADPLTVGPRYAFHQWDWRRGWLGDKALKRMLQKPLDLEFYPIAPKRPRLFPPTEAEGEEKQEESSTSEEESTLISQEETPTQLLRVQLRKQLRDQRELRVQLKHLFHQVLKTQAGVHLNPLLFIQR</sequence>
<dbReference type="Pfam" id="PF02956">
    <property type="entry name" value="TT_ORF1"/>
    <property type="match status" value="1"/>
</dbReference>
<feature type="compositionally biased region" description="Acidic residues" evidence="8">
    <location>
        <begin position="679"/>
        <end position="695"/>
    </location>
</feature>
<dbReference type="OrthoDB" id="3295at10239"/>
<keyword evidence="10" id="KW-1185">Reference proteome</keyword>
<evidence type="ECO:0000256" key="2">
    <source>
        <dbReference type="ARBA" id="ARBA00006131"/>
    </source>
</evidence>
<dbReference type="InterPro" id="IPR004219">
    <property type="entry name" value="TTvirus_Unk"/>
</dbReference>
<keyword evidence="4 7" id="KW-1140">T=1 icosahedral capsid protein</keyword>
<evidence type="ECO:0000313" key="9">
    <source>
        <dbReference type="EMBL" id="BAB69908.1"/>
    </source>
</evidence>